<keyword evidence="3" id="KW-0540">Nuclease</keyword>
<keyword evidence="4" id="KW-0255">Endonuclease</keyword>
<evidence type="ECO:0000259" key="7">
    <source>
        <dbReference type="Pfam" id="PF17917"/>
    </source>
</evidence>
<evidence type="ECO:0000313" key="8">
    <source>
        <dbReference type="EMBL" id="KRX20023.1"/>
    </source>
</evidence>
<dbReference type="GO" id="GO:0004519">
    <property type="term" value="F:endonuclease activity"/>
    <property type="evidence" value="ECO:0007669"/>
    <property type="project" value="UniProtKB-KW"/>
</dbReference>
<evidence type="ECO:0000313" key="9">
    <source>
        <dbReference type="Proteomes" id="UP000054630"/>
    </source>
</evidence>
<dbReference type="OrthoDB" id="5918782at2759"/>
<dbReference type="InterPro" id="IPR041373">
    <property type="entry name" value="RT_RNaseH"/>
</dbReference>
<dbReference type="Pfam" id="PF17917">
    <property type="entry name" value="RT_RNaseH"/>
    <property type="match status" value="1"/>
</dbReference>
<protein>
    <recommendedName>
        <fullName evidence="7">Reverse transcriptase RNase H-like domain-containing protein</fullName>
    </recommendedName>
</protein>
<gene>
    <name evidence="8" type="ORF">T07_10224</name>
</gene>
<evidence type="ECO:0000256" key="2">
    <source>
        <dbReference type="ARBA" id="ARBA00022695"/>
    </source>
</evidence>
<dbReference type="AlphaFoldDB" id="A0A0V0S045"/>
<evidence type="ECO:0000256" key="3">
    <source>
        <dbReference type="ARBA" id="ARBA00022722"/>
    </source>
</evidence>
<keyword evidence="5" id="KW-0378">Hydrolase</keyword>
<accession>A0A0V0S045</accession>
<name>A0A0V0S045_9BILA</name>
<dbReference type="Proteomes" id="UP000054630">
    <property type="component" value="Unassembled WGS sequence"/>
</dbReference>
<sequence length="92" mass="10075">MEGGLPWRSSLADLNSVKPGTLLALCLAIRHFQHWLEGRHFTILTGHKPIVQAVQRGAGNNPTDVRHIKKAENAVADALFWATVHSSSVVLD</sequence>
<keyword evidence="9" id="KW-1185">Reference proteome</keyword>
<dbReference type="GO" id="GO:0003964">
    <property type="term" value="F:RNA-directed DNA polymerase activity"/>
    <property type="evidence" value="ECO:0007669"/>
    <property type="project" value="UniProtKB-KW"/>
</dbReference>
<dbReference type="GO" id="GO:0016787">
    <property type="term" value="F:hydrolase activity"/>
    <property type="evidence" value="ECO:0007669"/>
    <property type="project" value="UniProtKB-KW"/>
</dbReference>
<evidence type="ECO:0000256" key="6">
    <source>
        <dbReference type="ARBA" id="ARBA00022918"/>
    </source>
</evidence>
<feature type="domain" description="Reverse transcriptase RNase H-like" evidence="7">
    <location>
        <begin position="22"/>
        <end position="55"/>
    </location>
</feature>
<dbReference type="EMBL" id="JYDL01000053">
    <property type="protein sequence ID" value="KRX20023.1"/>
    <property type="molecule type" value="Genomic_DNA"/>
</dbReference>
<proteinExistence type="predicted"/>
<keyword evidence="1" id="KW-0808">Transferase</keyword>
<evidence type="ECO:0000256" key="4">
    <source>
        <dbReference type="ARBA" id="ARBA00022759"/>
    </source>
</evidence>
<comment type="caution">
    <text evidence="8">The sequence shown here is derived from an EMBL/GenBank/DDBJ whole genome shotgun (WGS) entry which is preliminary data.</text>
</comment>
<keyword evidence="6" id="KW-0695">RNA-directed DNA polymerase</keyword>
<reference evidence="8 9" key="1">
    <citation type="submission" date="2015-01" db="EMBL/GenBank/DDBJ databases">
        <title>Evolution of Trichinella species and genotypes.</title>
        <authorList>
            <person name="Korhonen P.K."/>
            <person name="Edoardo P."/>
            <person name="Giuseppe L.R."/>
            <person name="Gasser R.B."/>
        </authorList>
    </citation>
    <scope>NUCLEOTIDE SEQUENCE [LARGE SCALE GENOMIC DNA]</scope>
    <source>
        <strain evidence="8">ISS37</strain>
    </source>
</reference>
<keyword evidence="2" id="KW-0548">Nucleotidyltransferase</keyword>
<organism evidence="8 9">
    <name type="scientific">Trichinella nelsoni</name>
    <dbReference type="NCBI Taxonomy" id="6336"/>
    <lineage>
        <taxon>Eukaryota</taxon>
        <taxon>Metazoa</taxon>
        <taxon>Ecdysozoa</taxon>
        <taxon>Nematoda</taxon>
        <taxon>Enoplea</taxon>
        <taxon>Dorylaimia</taxon>
        <taxon>Trichinellida</taxon>
        <taxon>Trichinellidae</taxon>
        <taxon>Trichinella</taxon>
    </lineage>
</organism>
<evidence type="ECO:0000256" key="1">
    <source>
        <dbReference type="ARBA" id="ARBA00022679"/>
    </source>
</evidence>
<evidence type="ECO:0000256" key="5">
    <source>
        <dbReference type="ARBA" id="ARBA00022801"/>
    </source>
</evidence>